<evidence type="ECO:0000256" key="4">
    <source>
        <dbReference type="ARBA" id="ARBA00022989"/>
    </source>
</evidence>
<feature type="transmembrane region" description="Helical" evidence="6">
    <location>
        <begin position="142"/>
        <end position="159"/>
    </location>
</feature>
<evidence type="ECO:0000313" key="7">
    <source>
        <dbReference type="EMBL" id="NEC62854.1"/>
    </source>
</evidence>
<feature type="transmembrane region" description="Helical" evidence="6">
    <location>
        <begin position="204"/>
        <end position="226"/>
    </location>
</feature>
<feature type="transmembrane region" description="Helical" evidence="6">
    <location>
        <begin position="238"/>
        <end position="263"/>
    </location>
</feature>
<sequence length="446" mass="47214">MSTATKTAKHTKKRIGNDDYSLRRVPEDARYGFGSMLLQWLAQSGSLSQFVLGATLGVGMRFSDAFWAFTLGAVILEVVIFLIGLAGQREGLTMTMLTRFTGFGRNGSALVSLVIAISLVGWFGVQNGIFGKSMNALVGGPPWLWCAVSGVVLTLLVIYGFKYMMWLAKIAVPLFFGLVAWSVISTLSDHSVGALMSAAPTATAISIPAAATIIAGGYMTGAVVAPDMTRFNRKGWHVLLQSSASIVLSEYIVGMTGVLLGHLVGSSDVTHIVLSTSGFVGLIVVVLATAKINDWNLYGSSLGVVNFVRTVFGRPLHRGVVTLVIGIAGTVLSAIGFLQHFTAFLSVLGVAIPPVGGIIVAEYFLVRRLSTPLRETRAAGRVPATMPVWVPATLAVWAAAFCVGEFVHWGIPALNSLLTAAILYTVLGRAGLIRPVGSAELEEVAR</sequence>
<feature type="transmembrane region" description="Helical" evidence="6">
    <location>
        <begin position="344"/>
        <end position="366"/>
    </location>
</feature>
<feature type="transmembrane region" description="Helical" evidence="6">
    <location>
        <begin position="319"/>
        <end position="338"/>
    </location>
</feature>
<comment type="subcellular location">
    <subcellularLocation>
        <location evidence="1">Membrane</location>
        <topology evidence="1">Multi-pass membrane protein</topology>
    </subcellularLocation>
</comment>
<evidence type="ECO:0000313" key="10">
    <source>
        <dbReference type="Proteomes" id="UP000470404"/>
    </source>
</evidence>
<evidence type="ECO:0000256" key="6">
    <source>
        <dbReference type="SAM" id="Phobius"/>
    </source>
</evidence>
<evidence type="ECO:0000313" key="8">
    <source>
        <dbReference type="EMBL" id="SFQ58600.1"/>
    </source>
</evidence>
<dbReference type="Gene3D" id="1.10.4160.10">
    <property type="entry name" value="Hydantoin permease"/>
    <property type="match status" value="1"/>
</dbReference>
<evidence type="ECO:0000256" key="3">
    <source>
        <dbReference type="ARBA" id="ARBA00022692"/>
    </source>
</evidence>
<reference evidence="8 9" key="1">
    <citation type="submission" date="2016-10" db="EMBL/GenBank/DDBJ databases">
        <authorList>
            <person name="de Groot N.N."/>
        </authorList>
    </citation>
    <scope>NUCLEOTIDE SEQUENCE [LARGE SCALE GENOMIC DNA]</scope>
    <source>
        <strain evidence="8 9">DSM 44637</strain>
    </source>
</reference>
<dbReference type="EMBL" id="JAAGNC010000222">
    <property type="protein sequence ID" value="NEC62854.1"/>
    <property type="molecule type" value="Genomic_DNA"/>
</dbReference>
<name>A0A1I5ZQB6_9PSEU</name>
<dbReference type="InterPro" id="IPR001248">
    <property type="entry name" value="Pur-cyt_permease"/>
</dbReference>
<accession>A0A1I5ZQB6</accession>
<evidence type="ECO:0000256" key="5">
    <source>
        <dbReference type="ARBA" id="ARBA00023136"/>
    </source>
</evidence>
<keyword evidence="3 6" id="KW-0812">Transmembrane</keyword>
<dbReference type="CDD" id="cd11484">
    <property type="entry name" value="SLC-NCS1sbd_CobB-like"/>
    <property type="match status" value="1"/>
</dbReference>
<organism evidence="8 9">
    <name type="scientific">Amycolatopsis rubida</name>
    <dbReference type="NCBI Taxonomy" id="112413"/>
    <lineage>
        <taxon>Bacteria</taxon>
        <taxon>Bacillati</taxon>
        <taxon>Actinomycetota</taxon>
        <taxon>Actinomycetes</taxon>
        <taxon>Pseudonocardiales</taxon>
        <taxon>Pseudonocardiaceae</taxon>
        <taxon>Amycolatopsis</taxon>
    </lineage>
</organism>
<reference evidence="7 10" key="2">
    <citation type="submission" date="2020-01" db="EMBL/GenBank/DDBJ databases">
        <title>Insect and environment-associated Actinomycetes.</title>
        <authorList>
            <person name="Currrie C."/>
            <person name="Chevrette M."/>
            <person name="Carlson C."/>
            <person name="Stubbendieck R."/>
            <person name="Wendt-Pienkowski E."/>
        </authorList>
    </citation>
    <scope>NUCLEOTIDE SEQUENCE [LARGE SCALE GENOMIC DNA]</scope>
    <source>
        <strain evidence="7 10">SID8386</strain>
    </source>
</reference>
<proteinExistence type="inferred from homology"/>
<comment type="similarity">
    <text evidence="2">Belongs to the purine-cytosine permease (2.A.39) family.</text>
</comment>
<feature type="transmembrane region" description="Helical" evidence="6">
    <location>
        <begin position="406"/>
        <end position="427"/>
    </location>
</feature>
<dbReference type="AlphaFoldDB" id="A0A1I5ZQB6"/>
<feature type="transmembrane region" description="Helical" evidence="6">
    <location>
        <begin position="378"/>
        <end position="400"/>
    </location>
</feature>
<dbReference type="Proteomes" id="UP000199137">
    <property type="component" value="Unassembled WGS sequence"/>
</dbReference>
<evidence type="ECO:0000256" key="1">
    <source>
        <dbReference type="ARBA" id="ARBA00004141"/>
    </source>
</evidence>
<feature type="transmembrane region" description="Helical" evidence="6">
    <location>
        <begin position="166"/>
        <end position="184"/>
    </location>
</feature>
<evidence type="ECO:0000256" key="2">
    <source>
        <dbReference type="ARBA" id="ARBA00008974"/>
    </source>
</evidence>
<protein>
    <submittedName>
        <fullName evidence="8">Cytosine permease</fullName>
    </submittedName>
</protein>
<dbReference type="EMBL" id="FOWC01000016">
    <property type="protein sequence ID" value="SFQ58600.1"/>
    <property type="molecule type" value="Genomic_DNA"/>
</dbReference>
<dbReference type="Proteomes" id="UP000470404">
    <property type="component" value="Unassembled WGS sequence"/>
</dbReference>
<keyword evidence="5 6" id="KW-0472">Membrane</keyword>
<dbReference type="GO" id="GO:0015209">
    <property type="term" value="F:cytosine transmembrane transporter activity"/>
    <property type="evidence" value="ECO:0007669"/>
    <property type="project" value="InterPro"/>
</dbReference>
<feature type="transmembrane region" description="Helical" evidence="6">
    <location>
        <begin position="108"/>
        <end position="130"/>
    </location>
</feature>
<dbReference type="RefSeq" id="WP_067585371.1">
    <property type="nucleotide sequence ID" value="NZ_FOWC01000016.1"/>
</dbReference>
<dbReference type="InterPro" id="IPR030191">
    <property type="entry name" value="CodB"/>
</dbReference>
<dbReference type="OrthoDB" id="3169878at2"/>
<feature type="transmembrane region" description="Helical" evidence="6">
    <location>
        <begin position="66"/>
        <end position="87"/>
    </location>
</feature>
<evidence type="ECO:0000313" key="9">
    <source>
        <dbReference type="Proteomes" id="UP000199137"/>
    </source>
</evidence>
<feature type="transmembrane region" description="Helical" evidence="6">
    <location>
        <begin position="269"/>
        <end position="290"/>
    </location>
</feature>
<dbReference type="Pfam" id="PF02133">
    <property type="entry name" value="Transp_cyt_pur"/>
    <property type="match status" value="1"/>
</dbReference>
<keyword evidence="10" id="KW-1185">Reference proteome</keyword>
<dbReference type="PANTHER" id="PTHR30569">
    <property type="entry name" value="CYTOSINE TRANSPORTER CODB"/>
    <property type="match status" value="1"/>
</dbReference>
<gene>
    <name evidence="7" type="ORF">G3I59_46505</name>
    <name evidence="8" type="ORF">SAMN05421854_1169</name>
</gene>
<dbReference type="PANTHER" id="PTHR30569:SF0">
    <property type="entry name" value="CYTOSINE PERMEASE"/>
    <property type="match status" value="1"/>
</dbReference>
<dbReference type="STRING" id="112413.SAMN05421854_1169"/>
<keyword evidence="4 6" id="KW-1133">Transmembrane helix</keyword>
<dbReference type="GO" id="GO:0005886">
    <property type="term" value="C:plasma membrane"/>
    <property type="evidence" value="ECO:0007669"/>
    <property type="project" value="TreeGrafter"/>
</dbReference>